<keyword evidence="3" id="KW-1185">Reference proteome</keyword>
<organism evidence="2 3">
    <name type="scientific">Legionella busanensis</name>
    <dbReference type="NCBI Taxonomy" id="190655"/>
    <lineage>
        <taxon>Bacteria</taxon>
        <taxon>Pseudomonadati</taxon>
        <taxon>Pseudomonadota</taxon>
        <taxon>Gammaproteobacteria</taxon>
        <taxon>Legionellales</taxon>
        <taxon>Legionellaceae</taxon>
        <taxon>Legionella</taxon>
    </lineage>
</organism>
<dbReference type="Gene3D" id="3.30.200.20">
    <property type="entry name" value="Phosphorylase Kinase, domain 1"/>
    <property type="match status" value="1"/>
</dbReference>
<dbReference type="RefSeq" id="WP_115332541.1">
    <property type="nucleotide sequence ID" value="NZ_CAAAHP010000002.1"/>
</dbReference>
<keyword evidence="2" id="KW-0808">Transferase</keyword>
<dbReference type="Gene3D" id="1.10.510.10">
    <property type="entry name" value="Transferase(Phosphotransferase) domain 1"/>
    <property type="match status" value="1"/>
</dbReference>
<dbReference type="Pfam" id="PF01636">
    <property type="entry name" value="APH"/>
    <property type="match status" value="1"/>
</dbReference>
<accession>A0A378JL16</accession>
<evidence type="ECO:0000259" key="1">
    <source>
        <dbReference type="Pfam" id="PF01636"/>
    </source>
</evidence>
<dbReference type="Proteomes" id="UP000254794">
    <property type="component" value="Unassembled WGS sequence"/>
</dbReference>
<dbReference type="SUPFAM" id="SSF56112">
    <property type="entry name" value="Protein kinase-like (PK-like)"/>
    <property type="match status" value="1"/>
</dbReference>
<dbReference type="InterPro" id="IPR002575">
    <property type="entry name" value="Aminoglycoside_PTrfase"/>
</dbReference>
<evidence type="ECO:0000313" key="3">
    <source>
        <dbReference type="Proteomes" id="UP000254794"/>
    </source>
</evidence>
<name>A0A378JL16_9GAMM</name>
<reference evidence="2 3" key="1">
    <citation type="submission" date="2018-06" db="EMBL/GenBank/DDBJ databases">
        <authorList>
            <consortium name="Pathogen Informatics"/>
            <person name="Doyle S."/>
        </authorList>
    </citation>
    <scope>NUCLEOTIDE SEQUENCE [LARGE SCALE GENOMIC DNA]</scope>
    <source>
        <strain evidence="2 3">NCTC13316</strain>
    </source>
</reference>
<dbReference type="GO" id="GO:0016740">
    <property type="term" value="F:transferase activity"/>
    <property type="evidence" value="ECO:0007669"/>
    <property type="project" value="UniProtKB-KW"/>
</dbReference>
<gene>
    <name evidence="2" type="primary">aph</name>
    <name evidence="2" type="ORF">NCTC13316_01865</name>
</gene>
<dbReference type="OrthoDB" id="5392197at2"/>
<dbReference type="EMBL" id="UGOD01000001">
    <property type="protein sequence ID" value="STX51767.1"/>
    <property type="molecule type" value="Genomic_DNA"/>
</dbReference>
<feature type="domain" description="Aminoglycoside phosphotransferase" evidence="1">
    <location>
        <begin position="35"/>
        <end position="253"/>
    </location>
</feature>
<protein>
    <submittedName>
        <fullName evidence="2">Spectinomycin phosphotransferase</fullName>
    </submittedName>
</protein>
<dbReference type="Gene3D" id="1.20.58.840">
    <property type="match status" value="1"/>
</dbReference>
<dbReference type="InterPro" id="IPR011009">
    <property type="entry name" value="Kinase-like_dom_sf"/>
</dbReference>
<evidence type="ECO:0000313" key="2">
    <source>
        <dbReference type="EMBL" id="STX51767.1"/>
    </source>
</evidence>
<proteinExistence type="predicted"/>
<dbReference type="AlphaFoldDB" id="A0A378JL16"/>
<sequence>MRRNELKCSDPQLINLLKQTYALQGTQVHFINTGSFYSFVVETANNKKFFLKIYPKEQTLVPIHPNLESINYAAIALYRFRCEFEFKYIPYIIQTTAGTFCLNTPELILLLSNYIEGSHPSYYPNQLLAEKLASILAKLHQIPISEFPKFKQEDFDISYALGLENWLKPQISAKDEIYASTLLSRLNNYEDILKEKLAQLKIWQTQFQQRDIPLALTHGDPHHYNVLQTEHEVWLVDWDGIKIAPIERDLWHYQESSLLNFYAKLNIQSIDLELCKFYQLQRFFEDTRYYLEQIILKKNATKQQDELDKETFLNHWGWQYCLKK</sequence>